<keyword evidence="3" id="KW-0547">Nucleotide-binding</keyword>
<dbReference type="Proteomes" id="UP001058429">
    <property type="component" value="Chromosome"/>
</dbReference>
<proteinExistence type="predicted"/>
<dbReference type="InterPro" id="IPR027417">
    <property type="entry name" value="P-loop_NTPase"/>
</dbReference>
<organism evidence="3 4">
    <name type="scientific">Ligilactobacillus agilis</name>
    <dbReference type="NCBI Taxonomy" id="1601"/>
    <lineage>
        <taxon>Bacteria</taxon>
        <taxon>Bacillati</taxon>
        <taxon>Bacillota</taxon>
        <taxon>Bacilli</taxon>
        <taxon>Lactobacillales</taxon>
        <taxon>Lactobacillaceae</taxon>
        <taxon>Ligilactobacillus</taxon>
    </lineage>
</organism>
<dbReference type="InterPro" id="IPR001650">
    <property type="entry name" value="Helicase_C-like"/>
</dbReference>
<dbReference type="RefSeq" id="WP_260974341.1">
    <property type="nucleotide sequence ID" value="NZ_CP104396.1"/>
</dbReference>
<keyword evidence="1" id="KW-0378">Hydrolase</keyword>
<dbReference type="AlphaFoldDB" id="A0A9Q9J6D1"/>
<protein>
    <submittedName>
        <fullName evidence="3">SWF/SNF helicase family protein</fullName>
    </submittedName>
</protein>
<evidence type="ECO:0000259" key="2">
    <source>
        <dbReference type="PROSITE" id="PS51194"/>
    </source>
</evidence>
<name>A0A9Q9J6D1_9LACO</name>
<accession>A0A9Q9J6D1</accession>
<evidence type="ECO:0000256" key="1">
    <source>
        <dbReference type="ARBA" id="ARBA00022801"/>
    </source>
</evidence>
<evidence type="ECO:0000313" key="4">
    <source>
        <dbReference type="Proteomes" id="UP001058429"/>
    </source>
</evidence>
<dbReference type="EMBL" id="CP104396">
    <property type="protein sequence ID" value="UXC64469.1"/>
    <property type="molecule type" value="Genomic_DNA"/>
</dbReference>
<sequence>MELVDRFNNDQTQVFLISLKAGGTGLNPVGADVVIHYDPWWNQAAQNQATDRAHWIGQVHKVTVYNLISKGTIEEKILEMQENKQQLADNILGSDQVNSSNLSKEDLLGLL</sequence>
<dbReference type="InterPro" id="IPR049730">
    <property type="entry name" value="SNF2/RAD54-like_C"/>
</dbReference>
<dbReference type="CDD" id="cd18793">
    <property type="entry name" value="SF2_C_SNF"/>
    <property type="match status" value="1"/>
</dbReference>
<dbReference type="Pfam" id="PF00271">
    <property type="entry name" value="Helicase_C"/>
    <property type="match status" value="1"/>
</dbReference>
<reference evidence="3" key="1">
    <citation type="submission" date="2022-09" db="EMBL/GenBank/DDBJ databases">
        <title>Complete genome of Ligilactobacillus agilis AM_LB6, isolated from chicken feces.</title>
        <authorList>
            <person name="den Bakker H.C."/>
            <person name="Mann A."/>
        </authorList>
    </citation>
    <scope>NUCLEOTIDE SEQUENCE</scope>
    <source>
        <strain evidence="3">AM_LB6</strain>
    </source>
</reference>
<dbReference type="PANTHER" id="PTHR45629:SF7">
    <property type="entry name" value="DNA EXCISION REPAIR PROTEIN ERCC-6-RELATED"/>
    <property type="match status" value="1"/>
</dbReference>
<dbReference type="InterPro" id="IPR050496">
    <property type="entry name" value="SNF2_RAD54_helicase_repair"/>
</dbReference>
<evidence type="ECO:0000313" key="3">
    <source>
        <dbReference type="EMBL" id="UXC64469.1"/>
    </source>
</evidence>
<keyword evidence="3" id="KW-0067">ATP-binding</keyword>
<dbReference type="PROSITE" id="PS51194">
    <property type="entry name" value="HELICASE_CTER"/>
    <property type="match status" value="1"/>
</dbReference>
<dbReference type="SUPFAM" id="SSF52540">
    <property type="entry name" value="P-loop containing nucleoside triphosphate hydrolases"/>
    <property type="match status" value="1"/>
</dbReference>
<gene>
    <name evidence="3" type="ORF">N4562_04315</name>
</gene>
<dbReference type="GO" id="GO:0004386">
    <property type="term" value="F:helicase activity"/>
    <property type="evidence" value="ECO:0007669"/>
    <property type="project" value="UniProtKB-KW"/>
</dbReference>
<keyword evidence="3" id="KW-0347">Helicase</keyword>
<dbReference type="PANTHER" id="PTHR45629">
    <property type="entry name" value="SNF2/RAD54 FAMILY MEMBER"/>
    <property type="match status" value="1"/>
</dbReference>
<dbReference type="GO" id="GO:0016787">
    <property type="term" value="F:hydrolase activity"/>
    <property type="evidence" value="ECO:0007669"/>
    <property type="project" value="UniProtKB-KW"/>
</dbReference>
<dbReference type="Gene3D" id="3.40.50.300">
    <property type="entry name" value="P-loop containing nucleotide triphosphate hydrolases"/>
    <property type="match status" value="1"/>
</dbReference>
<feature type="domain" description="Helicase C-terminal" evidence="2">
    <location>
        <begin position="1"/>
        <end position="108"/>
    </location>
</feature>